<protein>
    <recommendedName>
        <fullName evidence="5">Lipoprotein</fullName>
    </recommendedName>
</protein>
<organism evidence="2 3">
    <name type="scientific">Leptospira soteropolitanensis</name>
    <dbReference type="NCBI Taxonomy" id="2950025"/>
    <lineage>
        <taxon>Bacteria</taxon>
        <taxon>Pseudomonadati</taxon>
        <taxon>Spirochaetota</taxon>
        <taxon>Spirochaetia</taxon>
        <taxon>Leptospirales</taxon>
        <taxon>Leptospiraceae</taxon>
        <taxon>Leptospira</taxon>
    </lineage>
</organism>
<reference evidence="2 4" key="1">
    <citation type="submission" date="2022-06" db="EMBL/GenBank/DDBJ databases">
        <title>Leptospira isolates from biofilms formed at urban environments.</title>
        <authorList>
            <person name="Ribeiro P.S."/>
            <person name="Sousa T."/>
            <person name="Carvalho N."/>
            <person name="Aburjaile F."/>
            <person name="Neves F."/>
            <person name="Oliveira D."/>
            <person name="Blanco L."/>
            <person name="Lima J."/>
            <person name="Costa F."/>
            <person name="Brenig B."/>
            <person name="Soares S."/>
            <person name="Ramos R."/>
            <person name="Goes-Neto A."/>
            <person name="Matiuzzi M."/>
            <person name="Azevedo V."/>
            <person name="Ristow P."/>
        </authorList>
    </citation>
    <scope>NUCLEOTIDE SEQUENCE</scope>
    <source>
        <strain evidence="1 4">VSF19</strain>
        <strain evidence="2">VSF20</strain>
    </source>
</reference>
<evidence type="ECO:0000313" key="3">
    <source>
        <dbReference type="Proteomes" id="UP001208540"/>
    </source>
</evidence>
<evidence type="ECO:0000313" key="2">
    <source>
        <dbReference type="EMBL" id="MCW7531476.1"/>
    </source>
</evidence>
<dbReference type="Proteomes" id="UP001208912">
    <property type="component" value="Unassembled WGS sequence"/>
</dbReference>
<evidence type="ECO:0000313" key="4">
    <source>
        <dbReference type="Proteomes" id="UP001208912"/>
    </source>
</evidence>
<dbReference type="RefSeq" id="WP_265352736.1">
    <property type="nucleotide sequence ID" value="NZ_JAMQPL010000007.1"/>
</dbReference>
<evidence type="ECO:0000313" key="1">
    <source>
        <dbReference type="EMBL" id="MCW7527622.1"/>
    </source>
</evidence>
<dbReference type="EMBL" id="JAMQPM010000007">
    <property type="protein sequence ID" value="MCW7527622.1"/>
    <property type="molecule type" value="Genomic_DNA"/>
</dbReference>
<dbReference type="Proteomes" id="UP001208540">
    <property type="component" value="Unassembled WGS sequence"/>
</dbReference>
<sequence length="167" mass="19535">MNKRYTLMLAIFVYLSCAKPSPDQSEIKILKDAYRSGHLAVVMSILKEIQDKRSFVGEEEVLFAKTLFYQGNWKEFFSFWDSVQNKTPEIVLLYFKAVLISKEPVPVSTNDEFKLVELLPVSPEACLLYLKFTKDKNKIHEKKLFLAQSKQFQTHLDRLHLELGEKR</sequence>
<comment type="caution">
    <text evidence="2">The sequence shown here is derived from an EMBL/GenBank/DDBJ whole genome shotgun (WGS) entry which is preliminary data.</text>
</comment>
<name>A0AAW5VP91_9LEPT</name>
<keyword evidence="4" id="KW-1185">Reference proteome</keyword>
<dbReference type="AlphaFoldDB" id="A0AAW5VP91"/>
<accession>A0AAW5VP91</accession>
<proteinExistence type="predicted"/>
<evidence type="ECO:0008006" key="5">
    <source>
        <dbReference type="Google" id="ProtNLM"/>
    </source>
</evidence>
<dbReference type="EMBL" id="JAMQPL010000007">
    <property type="protein sequence ID" value="MCW7531476.1"/>
    <property type="molecule type" value="Genomic_DNA"/>
</dbReference>
<gene>
    <name evidence="1" type="ORF">ND861_14790</name>
    <name evidence="2" type="ORF">ND862_14740</name>
</gene>